<keyword evidence="1" id="KW-0732">Signal</keyword>
<name>A0A182RC31_ANOFN</name>
<reference evidence="2" key="1">
    <citation type="submission" date="2020-05" db="UniProtKB">
        <authorList>
            <consortium name="EnsemblMetazoa"/>
        </authorList>
    </citation>
    <scope>IDENTIFICATION</scope>
    <source>
        <strain evidence="2">FUMOZ</strain>
    </source>
</reference>
<evidence type="ECO:0000256" key="1">
    <source>
        <dbReference type="SAM" id="SignalP"/>
    </source>
</evidence>
<evidence type="ECO:0000313" key="2">
    <source>
        <dbReference type="EnsemblMetazoa" id="AFUN003746-PA"/>
    </source>
</evidence>
<proteinExistence type="predicted"/>
<feature type="signal peptide" evidence="1">
    <location>
        <begin position="1"/>
        <end position="23"/>
    </location>
</feature>
<accession>A0A182RC31</accession>
<dbReference type="EnsemblMetazoa" id="AFUN003746-RA">
    <property type="protein sequence ID" value="AFUN003746-PA"/>
    <property type="gene ID" value="AFUN003746"/>
</dbReference>
<sequence>MRTIAQLVALFAVLLVFIGMATSSPLSPNSPDIQTRMQSYESPFSSERQAVVPWSKHSPARILPVLPSAVDVATVEDRVPSGDASVRTFSRLPKATELTGQIIHTHTYKIKTPSFDEICKVRLDTIRWFQRKTPCPPFLFFLQIKHVPSAS</sequence>
<protein>
    <submittedName>
        <fullName evidence="2">Uncharacterized protein</fullName>
    </submittedName>
</protein>
<dbReference type="VEuPathDB" id="VectorBase:AFUN003746"/>
<feature type="chain" id="PRO_5021277422" evidence="1">
    <location>
        <begin position="24"/>
        <end position="151"/>
    </location>
</feature>
<dbReference type="AlphaFoldDB" id="A0A182RC31"/>
<organism evidence="2">
    <name type="scientific">Anopheles funestus</name>
    <name type="common">African malaria mosquito</name>
    <dbReference type="NCBI Taxonomy" id="62324"/>
    <lineage>
        <taxon>Eukaryota</taxon>
        <taxon>Metazoa</taxon>
        <taxon>Ecdysozoa</taxon>
        <taxon>Arthropoda</taxon>
        <taxon>Hexapoda</taxon>
        <taxon>Insecta</taxon>
        <taxon>Pterygota</taxon>
        <taxon>Neoptera</taxon>
        <taxon>Endopterygota</taxon>
        <taxon>Diptera</taxon>
        <taxon>Nematocera</taxon>
        <taxon>Culicoidea</taxon>
        <taxon>Culicidae</taxon>
        <taxon>Anophelinae</taxon>
        <taxon>Anopheles</taxon>
    </lineage>
</organism>